<sequence>MAEQKTELTNQELGQRYYGRLDAAVQDLATKLQKIKEGGATSETVEEATVDLSRLRKDFTDAVPHLPSYDQRNIDQKIKAIESDIERVRGAAVPKTKFAFKRKAANSTASAAVPRPLTPTIPIQPGSASADTPATSGLSISGHSHRYLTLSSVSSPWSSASDLTISDLDHCIVNLIPSEANPNYPSGLAFTALHVKNLSNTVLVLPIITGSALLHDMKICVIALGSRQFRIHASSQVDVYITASSSPIIEHCSAMHFAAYPASLKHFTLTQSSVLTDPTRQDVQSNENHLAVQDFSHIRATPSPNWSTLPQEAAIQDGQWPLSPVENVDAVLQRLLPSR</sequence>
<dbReference type="OMA" id="YFQHEIT"/>
<keyword evidence="3" id="KW-0963">Cytoplasm</keyword>
<gene>
    <name evidence="7" type="ORF">BD311DRAFT_768299</name>
</gene>
<evidence type="ECO:0000313" key="7">
    <source>
        <dbReference type="EMBL" id="TBU23550.1"/>
    </source>
</evidence>
<comment type="subcellular location">
    <subcellularLocation>
        <location evidence="1">Cytoplasm</location>
    </subcellularLocation>
</comment>
<organism evidence="7">
    <name type="scientific">Dichomitus squalens</name>
    <dbReference type="NCBI Taxonomy" id="114155"/>
    <lineage>
        <taxon>Eukaryota</taxon>
        <taxon>Fungi</taxon>
        <taxon>Dikarya</taxon>
        <taxon>Basidiomycota</taxon>
        <taxon>Agaricomycotina</taxon>
        <taxon>Agaricomycetes</taxon>
        <taxon>Polyporales</taxon>
        <taxon>Polyporaceae</taxon>
        <taxon>Dichomitus</taxon>
    </lineage>
</organism>
<evidence type="ECO:0000259" key="6">
    <source>
        <dbReference type="PROSITE" id="PS51329"/>
    </source>
</evidence>
<dbReference type="PANTHER" id="PTHR15139">
    <property type="entry name" value="TUBULIN FOLDING COFACTOR C"/>
    <property type="match status" value="1"/>
</dbReference>
<dbReference type="Gene3D" id="2.160.20.70">
    <property type="match status" value="1"/>
</dbReference>
<dbReference type="InterPro" id="IPR012945">
    <property type="entry name" value="Tubulin-bd_cofactor_C_dom"/>
</dbReference>
<comment type="subunit">
    <text evidence="5">Supercomplex made of cofactors A to E. Cofactors A and D function by capturing and stabilizing tubulin in a quasi-native conformation. Cofactor E binds to the cofactor D-tubulin complex; interaction with cofactor C then causes the release of tubulin polypeptides that are committed to the native state.</text>
</comment>
<dbReference type="InterPro" id="IPR031925">
    <property type="entry name" value="TBCC_N"/>
</dbReference>
<dbReference type="InterPro" id="IPR017901">
    <property type="entry name" value="C-CAP_CF_C-like"/>
</dbReference>
<evidence type="ECO:0000256" key="5">
    <source>
        <dbReference type="ARBA" id="ARBA00026055"/>
    </source>
</evidence>
<dbReference type="OrthoDB" id="194775at2759"/>
<dbReference type="PANTHER" id="PTHR15139:SF0">
    <property type="entry name" value="TUBULIN-SPECIFIC CHAPERONE C"/>
    <property type="match status" value="1"/>
</dbReference>
<dbReference type="GO" id="GO:0007021">
    <property type="term" value="P:tubulin complex assembly"/>
    <property type="evidence" value="ECO:0007669"/>
    <property type="project" value="TreeGrafter"/>
</dbReference>
<evidence type="ECO:0000256" key="3">
    <source>
        <dbReference type="ARBA" id="ARBA00022490"/>
    </source>
</evidence>
<proteinExistence type="inferred from homology"/>
<keyword evidence="4" id="KW-0007">Acetylation</keyword>
<dbReference type="Pfam" id="PF16752">
    <property type="entry name" value="TBCC_N"/>
    <property type="match status" value="1"/>
</dbReference>
<dbReference type="EMBL" id="ML143502">
    <property type="protein sequence ID" value="TBU23550.1"/>
    <property type="molecule type" value="Genomic_DNA"/>
</dbReference>
<reference evidence="7" key="1">
    <citation type="submission" date="2019-01" db="EMBL/GenBank/DDBJ databases">
        <title>Draft genome sequences of three monokaryotic isolates of the white-rot basidiomycete fungus Dichomitus squalens.</title>
        <authorList>
            <consortium name="DOE Joint Genome Institute"/>
            <person name="Lopez S.C."/>
            <person name="Andreopoulos B."/>
            <person name="Pangilinan J."/>
            <person name="Lipzen A."/>
            <person name="Riley R."/>
            <person name="Ahrendt S."/>
            <person name="Ng V."/>
            <person name="Barry K."/>
            <person name="Daum C."/>
            <person name="Grigoriev I.V."/>
            <person name="Hilden K.S."/>
            <person name="Makela M.R."/>
            <person name="de Vries R.P."/>
        </authorList>
    </citation>
    <scope>NUCLEOTIDE SEQUENCE [LARGE SCALE GENOMIC DNA]</scope>
    <source>
        <strain evidence="7">OM18370.1</strain>
    </source>
</reference>
<evidence type="ECO:0000256" key="4">
    <source>
        <dbReference type="ARBA" id="ARBA00022990"/>
    </source>
</evidence>
<feature type="domain" description="C-CAP/cofactor C-like" evidence="6">
    <location>
        <begin position="149"/>
        <end position="297"/>
    </location>
</feature>
<dbReference type="InterPro" id="IPR038397">
    <property type="entry name" value="TBCC_N_sf"/>
</dbReference>
<dbReference type="GO" id="GO:0007023">
    <property type="term" value="P:post-chaperonin tubulin folding pathway"/>
    <property type="evidence" value="ECO:0007669"/>
    <property type="project" value="InterPro"/>
</dbReference>
<dbReference type="GO" id="GO:0005737">
    <property type="term" value="C:cytoplasm"/>
    <property type="evidence" value="ECO:0007669"/>
    <property type="project" value="UniProtKB-SubCell"/>
</dbReference>
<dbReference type="InterPro" id="IPR016098">
    <property type="entry name" value="CAP/MinC_C"/>
</dbReference>
<dbReference type="Proteomes" id="UP000292957">
    <property type="component" value="Unassembled WGS sequence"/>
</dbReference>
<comment type="similarity">
    <text evidence="2">Belongs to the TBCC family.</text>
</comment>
<dbReference type="GO" id="GO:0015631">
    <property type="term" value="F:tubulin binding"/>
    <property type="evidence" value="ECO:0007669"/>
    <property type="project" value="InterPro"/>
</dbReference>
<dbReference type="PROSITE" id="PS51329">
    <property type="entry name" value="C_CAP_COFACTOR_C"/>
    <property type="match status" value="1"/>
</dbReference>
<dbReference type="InterPro" id="IPR027684">
    <property type="entry name" value="TBCC"/>
</dbReference>
<accession>A0A4Q9M8V1</accession>
<protein>
    <submittedName>
        <fullName evidence="7">Tubulin binding cofactor C-domain-containing protein</fullName>
    </submittedName>
</protein>
<evidence type="ECO:0000256" key="2">
    <source>
        <dbReference type="ARBA" id="ARBA00008848"/>
    </source>
</evidence>
<dbReference type="AlphaFoldDB" id="A0A4Q9M8V1"/>
<name>A0A4Q9M8V1_9APHY</name>
<evidence type="ECO:0000256" key="1">
    <source>
        <dbReference type="ARBA" id="ARBA00004496"/>
    </source>
</evidence>
<dbReference type="Gene3D" id="1.20.58.1250">
    <property type="entry name" value="Tubulin Binding Cofactor C, N-terminal domain"/>
    <property type="match status" value="1"/>
</dbReference>
<dbReference type="Pfam" id="PF07986">
    <property type="entry name" value="TBCC"/>
    <property type="match status" value="1"/>
</dbReference>